<dbReference type="EMBL" id="FOHV01000007">
    <property type="protein sequence ID" value="SET00338.1"/>
    <property type="molecule type" value="Genomic_DNA"/>
</dbReference>
<reference evidence="2" key="1">
    <citation type="submission" date="2016-10" db="EMBL/GenBank/DDBJ databases">
        <authorList>
            <person name="Varghese N."/>
            <person name="Submissions S."/>
        </authorList>
    </citation>
    <scope>NUCLEOTIDE SEQUENCE [LARGE SCALE GENOMIC DNA]</scope>
    <source>
        <strain evidence="2">DSM 18579</strain>
    </source>
</reference>
<dbReference type="AlphaFoldDB" id="A0A1I0B2N7"/>
<evidence type="ECO:0000313" key="2">
    <source>
        <dbReference type="Proteomes" id="UP000242642"/>
    </source>
</evidence>
<sequence length="418" mass="47975">MNLKKVMALYRLILIVLGLCLFSSKLVADVPKSYSYLKLTVSDIYHPFLSEINQKEWRSALLDTLVLKDVEYTDRRQNQLETESFPIVFRDETTVIFQIPVDKTEIDGPPLRAAILNYSKDNFKSFYSLPMFTEHVVSCSDVSRTVVLYMGSSSMGIPIVDGCTVTPVMYLFQYEINDDIKQLVKKQDIQIFSNENKYKMTSDAYERLFTLFYPGYGYPKRITIDENTKGWSKLIYIPDSFYANYLKDEIENLSKNNVILSEKFSIAGFTLHSLNGSATGSEAQRAHMVSLLNSNNKFQSIGNNIELAFQYGAFITYQENVIGFEIRTECGRRLRGVKLDITDTSTWKITDDIENAGAANMNKNACKRIFDNMDFYTKLTPKVLDQHLNELVTSIEIMRSERPIMPEYQWGNDVVIGD</sequence>
<evidence type="ECO:0000313" key="1">
    <source>
        <dbReference type="EMBL" id="SET00338.1"/>
    </source>
</evidence>
<organism evidence="1 2">
    <name type="scientific">Thorsellia anophelis DSM 18579</name>
    <dbReference type="NCBI Taxonomy" id="1123402"/>
    <lineage>
        <taxon>Bacteria</taxon>
        <taxon>Pseudomonadati</taxon>
        <taxon>Pseudomonadota</taxon>
        <taxon>Gammaproteobacteria</taxon>
        <taxon>Enterobacterales</taxon>
        <taxon>Thorselliaceae</taxon>
        <taxon>Thorsellia</taxon>
    </lineage>
</organism>
<keyword evidence="2" id="KW-1185">Reference proteome</keyword>
<dbReference type="RefSeq" id="WP_093318436.1">
    <property type="nucleotide sequence ID" value="NZ_FOHV01000007.1"/>
</dbReference>
<accession>A0A1I0B2N7</accession>
<name>A0A1I0B2N7_9GAMM</name>
<dbReference type="Proteomes" id="UP000242642">
    <property type="component" value="Unassembled WGS sequence"/>
</dbReference>
<proteinExistence type="predicted"/>
<gene>
    <name evidence="1" type="ORF">SAMN02583745_01095</name>
</gene>
<protein>
    <submittedName>
        <fullName evidence="1">Uncharacterized protein</fullName>
    </submittedName>
</protein>